<feature type="domain" description="Fungal lipase-type" evidence="1">
    <location>
        <begin position="66"/>
        <end position="222"/>
    </location>
</feature>
<reference evidence="3" key="1">
    <citation type="submission" date="2016-10" db="EMBL/GenBank/DDBJ databases">
        <authorList>
            <person name="Varghese N."/>
            <person name="Submissions S."/>
        </authorList>
    </citation>
    <scope>NUCLEOTIDE SEQUENCE [LARGE SCALE GENOMIC DNA]</scope>
    <source>
        <strain evidence="3">DSM 18733</strain>
    </source>
</reference>
<dbReference type="PANTHER" id="PTHR45856:SF11">
    <property type="entry name" value="FUNGAL LIPASE-LIKE DOMAIN-CONTAINING PROTEIN"/>
    <property type="match status" value="1"/>
</dbReference>
<dbReference type="EMBL" id="FOAF01000001">
    <property type="protein sequence ID" value="SEK71232.1"/>
    <property type="molecule type" value="Genomic_DNA"/>
</dbReference>
<dbReference type="Pfam" id="PF01764">
    <property type="entry name" value="Lipase_3"/>
    <property type="match status" value="1"/>
</dbReference>
<dbReference type="AlphaFoldDB" id="A0A1H7JA68"/>
<dbReference type="OrthoDB" id="1223308at2"/>
<dbReference type="InterPro" id="IPR029058">
    <property type="entry name" value="AB_hydrolase_fold"/>
</dbReference>
<dbReference type="InterPro" id="IPR051218">
    <property type="entry name" value="Sec_MonoDiacylglyc_Lipase"/>
</dbReference>
<evidence type="ECO:0000313" key="3">
    <source>
        <dbReference type="Proteomes" id="UP000199421"/>
    </source>
</evidence>
<dbReference type="SUPFAM" id="SSF53474">
    <property type="entry name" value="alpha/beta-Hydrolases"/>
    <property type="match status" value="1"/>
</dbReference>
<evidence type="ECO:0000313" key="2">
    <source>
        <dbReference type="EMBL" id="SEK71232.1"/>
    </source>
</evidence>
<keyword evidence="3" id="KW-1185">Reference proteome</keyword>
<gene>
    <name evidence="2" type="ORF">SAMN05661044_00953</name>
</gene>
<evidence type="ECO:0000259" key="1">
    <source>
        <dbReference type="Pfam" id="PF01764"/>
    </source>
</evidence>
<dbReference type="PANTHER" id="PTHR45856">
    <property type="entry name" value="ALPHA/BETA-HYDROLASES SUPERFAMILY PROTEIN"/>
    <property type="match status" value="1"/>
</dbReference>
<accession>A0A1H7JA68</accession>
<dbReference type="CDD" id="cd00519">
    <property type="entry name" value="Lipase_3"/>
    <property type="match status" value="1"/>
</dbReference>
<protein>
    <submittedName>
        <fullName evidence="2">Lipase (Class 3)</fullName>
    </submittedName>
</protein>
<proteinExistence type="predicted"/>
<dbReference type="RefSeq" id="WP_093319165.1">
    <property type="nucleotide sequence ID" value="NZ_FOAF01000001.1"/>
</dbReference>
<dbReference type="Proteomes" id="UP000199421">
    <property type="component" value="Unassembled WGS sequence"/>
</dbReference>
<dbReference type="STRING" id="407022.SAMN05661044_00953"/>
<name>A0A1H7JA68_OLID1</name>
<dbReference type="InterPro" id="IPR002921">
    <property type="entry name" value="Fungal_lipase-type"/>
</dbReference>
<dbReference type="GO" id="GO:0006629">
    <property type="term" value="P:lipid metabolic process"/>
    <property type="evidence" value="ECO:0007669"/>
    <property type="project" value="InterPro"/>
</dbReference>
<organism evidence="2 3">
    <name type="scientific">Olivibacter domesticus</name>
    <name type="common">Pseudosphingobacterium domesticum</name>
    <dbReference type="NCBI Taxonomy" id="407022"/>
    <lineage>
        <taxon>Bacteria</taxon>
        <taxon>Pseudomonadati</taxon>
        <taxon>Bacteroidota</taxon>
        <taxon>Sphingobacteriia</taxon>
        <taxon>Sphingobacteriales</taxon>
        <taxon>Sphingobacteriaceae</taxon>
        <taxon>Olivibacter</taxon>
    </lineage>
</organism>
<sequence>MNTSIKQLNTQQIAVLLAAITYSNNPQQDMDILLPGWKIVWDGNQTIDGNYAFIATDSLQTQYALAIRGSLPPNEVFTDWYAFANWVIEDLDVITRVNWPYAVSNSALISQGAFTAFTNVQNMQDSLNSGTLIYDYLKNNAVIPGKQVIITGHSLGGNIANVYASYFVAALAQDGLTFSNTSLFTFAAPAAGNSDFATDLDSKISNAWHYENSNDIVPKFPVSAAILELTLLYFPAPSAGKITFTYKGHVISLREAFMLLAGVFYPYHYQQQAANYKIFFNALDTKYESNTIEDWFYQAGSQHAMSNYANYLGVSLTNELNERSRLI</sequence>
<dbReference type="Gene3D" id="3.40.50.1820">
    <property type="entry name" value="alpha/beta hydrolase"/>
    <property type="match status" value="1"/>
</dbReference>